<evidence type="ECO:0000256" key="2">
    <source>
        <dbReference type="ARBA" id="ARBA00022692"/>
    </source>
</evidence>
<evidence type="ECO:0000256" key="5">
    <source>
        <dbReference type="SAM" id="Phobius"/>
    </source>
</evidence>
<dbReference type="OrthoDB" id="5293641at2"/>
<evidence type="ECO:0000313" key="8">
    <source>
        <dbReference type="Proteomes" id="UP000184211"/>
    </source>
</evidence>
<gene>
    <name evidence="7" type="ORF">SAMN04488044_2314</name>
</gene>
<evidence type="ECO:0000259" key="6">
    <source>
        <dbReference type="Pfam" id="PF07298"/>
    </source>
</evidence>
<dbReference type="GO" id="GO:0016020">
    <property type="term" value="C:membrane"/>
    <property type="evidence" value="ECO:0007669"/>
    <property type="project" value="UniProtKB-SubCell"/>
</dbReference>
<keyword evidence="3 5" id="KW-1133">Transmembrane helix</keyword>
<feature type="domain" description="NnrU" evidence="6">
    <location>
        <begin position="4"/>
        <end position="176"/>
    </location>
</feature>
<feature type="transmembrane region" description="Helical" evidence="5">
    <location>
        <begin position="34"/>
        <end position="51"/>
    </location>
</feature>
<keyword evidence="2 5" id="KW-0812">Transmembrane</keyword>
<reference evidence="8" key="1">
    <citation type="submission" date="2016-11" db="EMBL/GenBank/DDBJ databases">
        <authorList>
            <person name="Varghese N."/>
            <person name="Submissions S."/>
        </authorList>
    </citation>
    <scope>NUCLEOTIDE SEQUENCE [LARGE SCALE GENOMIC DNA]</scope>
    <source>
        <strain evidence="8">DSM 28223</strain>
    </source>
</reference>
<proteinExistence type="predicted"/>
<keyword evidence="8" id="KW-1185">Reference proteome</keyword>
<comment type="subcellular location">
    <subcellularLocation>
        <location evidence="1">Membrane</location>
        <topology evidence="1">Multi-pass membrane protein</topology>
    </subcellularLocation>
</comment>
<accession>A0A1M5RVY5</accession>
<dbReference type="InterPro" id="IPR009915">
    <property type="entry name" value="NnrU_dom"/>
</dbReference>
<feature type="transmembrane region" description="Helical" evidence="5">
    <location>
        <begin position="156"/>
        <end position="177"/>
    </location>
</feature>
<dbReference type="STRING" id="870908.SAMN04488044_2314"/>
<organism evidence="7 8">
    <name type="scientific">Cognatishimia maritima</name>
    <dbReference type="NCBI Taxonomy" id="870908"/>
    <lineage>
        <taxon>Bacteria</taxon>
        <taxon>Pseudomonadati</taxon>
        <taxon>Pseudomonadota</taxon>
        <taxon>Alphaproteobacteria</taxon>
        <taxon>Rhodobacterales</taxon>
        <taxon>Paracoccaceae</taxon>
        <taxon>Cognatishimia</taxon>
    </lineage>
</organism>
<evidence type="ECO:0000313" key="7">
    <source>
        <dbReference type="EMBL" id="SHH30404.1"/>
    </source>
</evidence>
<keyword evidence="4 5" id="KW-0472">Membrane</keyword>
<dbReference type="Pfam" id="PF07298">
    <property type="entry name" value="NnrU"/>
    <property type="match status" value="1"/>
</dbReference>
<feature type="transmembrane region" description="Helical" evidence="5">
    <location>
        <begin position="94"/>
        <end position="112"/>
    </location>
</feature>
<evidence type="ECO:0000256" key="3">
    <source>
        <dbReference type="ARBA" id="ARBA00022989"/>
    </source>
</evidence>
<dbReference type="EMBL" id="FQWM01000004">
    <property type="protein sequence ID" value="SHH30404.1"/>
    <property type="molecule type" value="Genomic_DNA"/>
</dbReference>
<dbReference type="RefSeq" id="WP_072793189.1">
    <property type="nucleotide sequence ID" value="NZ_FQWM01000004.1"/>
</dbReference>
<sequence>MTLLVIGLILWVAAHTFKRTMPDLRAQMGDKGKGLVALVVLLSVVLMVLGYRAADYTHLWDRTGWSTPVNNILMVFALYLTSPGPKKGALLHKMRHPMLTGVVVWVVAHLLVNGDLASLVLFGGLGLWALAEMVIINRAEGPWVPHPKGTVAKDGMFFAISILLVGVIGYIHTFFGLTPFGG</sequence>
<name>A0A1M5RVY5_9RHOB</name>
<dbReference type="Proteomes" id="UP000184211">
    <property type="component" value="Unassembled WGS sequence"/>
</dbReference>
<evidence type="ECO:0000256" key="1">
    <source>
        <dbReference type="ARBA" id="ARBA00004141"/>
    </source>
</evidence>
<evidence type="ECO:0000256" key="4">
    <source>
        <dbReference type="ARBA" id="ARBA00023136"/>
    </source>
</evidence>
<dbReference type="AlphaFoldDB" id="A0A1M5RVY5"/>
<protein>
    <submittedName>
        <fullName evidence="7">Uncharacterized membrane protein</fullName>
    </submittedName>
</protein>
<feature type="transmembrane region" description="Helical" evidence="5">
    <location>
        <begin position="63"/>
        <end position="82"/>
    </location>
</feature>